<proteinExistence type="inferred from homology"/>
<evidence type="ECO:0000313" key="5">
    <source>
        <dbReference type="EMBL" id="SEA08902.1"/>
    </source>
</evidence>
<accession>A0A1H3YD98</accession>
<dbReference type="PANTHER" id="PTHR43003:SF5">
    <property type="entry name" value="DNA-3-METHYLADENINE GLYCOSYLASE"/>
    <property type="match status" value="1"/>
</dbReference>
<evidence type="ECO:0000313" key="6">
    <source>
        <dbReference type="Proteomes" id="UP000236755"/>
    </source>
</evidence>
<dbReference type="CDD" id="cd00056">
    <property type="entry name" value="ENDO3c"/>
    <property type="match status" value="1"/>
</dbReference>
<dbReference type="InterPro" id="IPR011257">
    <property type="entry name" value="DNA_glycosylase"/>
</dbReference>
<keyword evidence="2" id="KW-0227">DNA damage</keyword>
<dbReference type="Pfam" id="PF00730">
    <property type="entry name" value="HhH-GPD"/>
    <property type="match status" value="1"/>
</dbReference>
<dbReference type="AlphaFoldDB" id="A0A1H3YD98"/>
<sequence length="193" mass="21602">MTDADPHDILRTDPVMAGLVDTHGPLTVQPADDEFRRLVVSIVNQQLSTASASAIRERLFDHLGDVTPAAILDADTEALRETGLSGTKVEYLRNAARAFEERDLTRAGLADHPDDAVVDELTRIRGVGEWTAEMYLLFVLGREDVLPLGDLAIRRGLEDLYGCDSREEMREVAAAWRPYRSYGTRYVWAHYES</sequence>
<comment type="similarity">
    <text evidence="1">Belongs to the alkylbase DNA glycosidase AlkA family.</text>
</comment>
<dbReference type="SMART" id="SM00478">
    <property type="entry name" value="ENDO3c"/>
    <property type="match status" value="1"/>
</dbReference>
<evidence type="ECO:0000256" key="3">
    <source>
        <dbReference type="ARBA" id="ARBA00023204"/>
    </source>
</evidence>
<dbReference type="Gene3D" id="1.10.1670.40">
    <property type="match status" value="1"/>
</dbReference>
<dbReference type="RefSeq" id="WP_092634038.1">
    <property type="nucleotide sequence ID" value="NZ_FNQT01000002.1"/>
</dbReference>
<evidence type="ECO:0000256" key="1">
    <source>
        <dbReference type="ARBA" id="ARBA00010817"/>
    </source>
</evidence>
<dbReference type="FunFam" id="1.10.340.30:FF:000004">
    <property type="entry name" value="DNA-3-methyladenine glycosylase II"/>
    <property type="match status" value="1"/>
</dbReference>
<name>A0A1H3YD98_9EURY</name>
<dbReference type="SUPFAM" id="SSF48150">
    <property type="entry name" value="DNA-glycosylase"/>
    <property type="match status" value="1"/>
</dbReference>
<dbReference type="GO" id="GO:0008725">
    <property type="term" value="F:DNA-3-methyladenine glycosylase activity"/>
    <property type="evidence" value="ECO:0007669"/>
    <property type="project" value="TreeGrafter"/>
</dbReference>
<reference evidence="5 6" key="1">
    <citation type="submission" date="2016-10" db="EMBL/GenBank/DDBJ databases">
        <authorList>
            <person name="de Groot N.N."/>
        </authorList>
    </citation>
    <scope>NUCLEOTIDE SEQUENCE [LARGE SCALE GENOMIC DNA]</scope>
    <source>
        <strain evidence="5 6">CGMCC 1.8712</strain>
    </source>
</reference>
<dbReference type="GO" id="GO:0043916">
    <property type="term" value="F:DNA-7-methylguanine glycosylase activity"/>
    <property type="evidence" value="ECO:0007669"/>
    <property type="project" value="TreeGrafter"/>
</dbReference>
<dbReference type="Gene3D" id="1.10.340.30">
    <property type="entry name" value="Hypothetical protein, domain 2"/>
    <property type="match status" value="1"/>
</dbReference>
<dbReference type="STRING" id="555874.SAMN04488065_1775"/>
<gene>
    <name evidence="5" type="ORF">SAMN04488065_1775</name>
</gene>
<dbReference type="GO" id="GO:0006307">
    <property type="term" value="P:DNA alkylation repair"/>
    <property type="evidence" value="ECO:0007669"/>
    <property type="project" value="TreeGrafter"/>
</dbReference>
<evidence type="ECO:0000259" key="4">
    <source>
        <dbReference type="SMART" id="SM00478"/>
    </source>
</evidence>
<keyword evidence="3" id="KW-0234">DNA repair</keyword>
<dbReference type="EMBL" id="FNQT01000002">
    <property type="protein sequence ID" value="SEA08902.1"/>
    <property type="molecule type" value="Genomic_DNA"/>
</dbReference>
<dbReference type="OrthoDB" id="8200at2157"/>
<dbReference type="GO" id="GO:0006285">
    <property type="term" value="P:base-excision repair, AP site formation"/>
    <property type="evidence" value="ECO:0007669"/>
    <property type="project" value="TreeGrafter"/>
</dbReference>
<protein>
    <submittedName>
        <fullName evidence="5">DNA-3-methyladenine glycosylase II</fullName>
    </submittedName>
</protein>
<dbReference type="InterPro" id="IPR003265">
    <property type="entry name" value="HhH-GPD_domain"/>
</dbReference>
<evidence type="ECO:0000256" key="2">
    <source>
        <dbReference type="ARBA" id="ARBA00022763"/>
    </source>
</evidence>
<dbReference type="InterPro" id="IPR051912">
    <property type="entry name" value="Alkylbase_DNA_Glycosylase/TA"/>
</dbReference>
<keyword evidence="6" id="KW-1185">Reference proteome</keyword>
<dbReference type="GO" id="GO:0032993">
    <property type="term" value="C:protein-DNA complex"/>
    <property type="evidence" value="ECO:0007669"/>
    <property type="project" value="TreeGrafter"/>
</dbReference>
<feature type="domain" description="HhH-GPD" evidence="4">
    <location>
        <begin position="43"/>
        <end position="192"/>
    </location>
</feature>
<dbReference type="GO" id="GO:0032131">
    <property type="term" value="F:alkylated DNA binding"/>
    <property type="evidence" value="ECO:0007669"/>
    <property type="project" value="TreeGrafter"/>
</dbReference>
<dbReference type="PANTHER" id="PTHR43003">
    <property type="entry name" value="DNA-3-METHYLADENINE GLYCOSYLASE"/>
    <property type="match status" value="1"/>
</dbReference>
<dbReference type="Proteomes" id="UP000236755">
    <property type="component" value="Unassembled WGS sequence"/>
</dbReference>
<organism evidence="5 6">
    <name type="scientific">Haloplanus vescus</name>
    <dbReference type="NCBI Taxonomy" id="555874"/>
    <lineage>
        <taxon>Archaea</taxon>
        <taxon>Methanobacteriati</taxon>
        <taxon>Methanobacteriota</taxon>
        <taxon>Stenosarchaea group</taxon>
        <taxon>Halobacteria</taxon>
        <taxon>Halobacteriales</taxon>
        <taxon>Haloferacaceae</taxon>
        <taxon>Haloplanus</taxon>
    </lineage>
</organism>